<keyword evidence="6" id="KW-0472">Membrane</keyword>
<dbReference type="PANTHER" id="PTHR32411">
    <property type="entry name" value="CYSTEINE-RICH REPEAT SECRETORY PROTEIN 38-RELATED"/>
    <property type="match status" value="1"/>
</dbReference>
<keyword evidence="2" id="KW-0964">Secreted</keyword>
<dbReference type="EMBL" id="JXTB01000837">
    <property type="protein sequence ID" value="PON32285.1"/>
    <property type="molecule type" value="Genomic_DNA"/>
</dbReference>
<dbReference type="InterPro" id="IPR038408">
    <property type="entry name" value="GNK2_sf"/>
</dbReference>
<evidence type="ECO:0000313" key="8">
    <source>
        <dbReference type="EMBL" id="PON32285.1"/>
    </source>
</evidence>
<dbReference type="InterPro" id="IPR050581">
    <property type="entry name" value="CRR_secretory_protein"/>
</dbReference>
<sequence>TPLVTLDSTTPLLAGTQELQSTAPFYAVVTLNIPEPERFSEVLDNTMNKLEDEAADTPSGAKMYATREANFSGLQTLYSLVQCTPDISSSDCKRCLTRAAALLPSCCARQQGANILYSSCNLRYEVYPFYRIQATAPSPTPPSTAGAGGNGNISPTIIVAICAPVAVVLLLFTVWCYWQRRRVKDKYNAIQNVKTGRQSILLFQKG</sequence>
<dbReference type="CDD" id="cd23509">
    <property type="entry name" value="Gnk2-like"/>
    <property type="match status" value="1"/>
</dbReference>
<keyword evidence="6" id="KW-1133">Transmembrane helix</keyword>
<dbReference type="Pfam" id="PF01657">
    <property type="entry name" value="Stress-antifung"/>
    <property type="match status" value="1"/>
</dbReference>
<dbReference type="AlphaFoldDB" id="A0A2P5A6Y2"/>
<dbReference type="PANTHER" id="PTHR32411:SF43">
    <property type="entry name" value="CYSTEINE-RICH REPEAT SECRETORY PROTEIN 38"/>
    <property type="match status" value="1"/>
</dbReference>
<organism evidence="8 9">
    <name type="scientific">Parasponia andersonii</name>
    <name type="common">Sponia andersonii</name>
    <dbReference type="NCBI Taxonomy" id="3476"/>
    <lineage>
        <taxon>Eukaryota</taxon>
        <taxon>Viridiplantae</taxon>
        <taxon>Streptophyta</taxon>
        <taxon>Embryophyta</taxon>
        <taxon>Tracheophyta</taxon>
        <taxon>Spermatophyta</taxon>
        <taxon>Magnoliopsida</taxon>
        <taxon>eudicotyledons</taxon>
        <taxon>Gunneridae</taxon>
        <taxon>Pentapetalae</taxon>
        <taxon>rosids</taxon>
        <taxon>fabids</taxon>
        <taxon>Rosales</taxon>
        <taxon>Cannabaceae</taxon>
        <taxon>Parasponia</taxon>
    </lineage>
</organism>
<comment type="caution">
    <text evidence="8">The sequence shown here is derived from an EMBL/GenBank/DDBJ whole genome shotgun (WGS) entry which is preliminary data.</text>
</comment>
<gene>
    <name evidence="8" type="ORF">PanWU01x14_362710</name>
</gene>
<dbReference type="GO" id="GO:0005576">
    <property type="term" value="C:extracellular region"/>
    <property type="evidence" value="ECO:0007669"/>
    <property type="project" value="UniProtKB-SubCell"/>
</dbReference>
<keyword evidence="6" id="KW-0812">Transmembrane</keyword>
<evidence type="ECO:0000259" key="7">
    <source>
        <dbReference type="PROSITE" id="PS51473"/>
    </source>
</evidence>
<protein>
    <submittedName>
        <fullName evidence="8">Gnk2-like domain containing protein</fullName>
    </submittedName>
</protein>
<comment type="similarity">
    <text evidence="5">Belongs to the cysteine-rich repeat secretory protein family.</text>
</comment>
<name>A0A2P5A6Y2_PARAD</name>
<evidence type="ECO:0000256" key="4">
    <source>
        <dbReference type="ARBA" id="ARBA00022737"/>
    </source>
</evidence>
<keyword evidence="3" id="KW-0732">Signal</keyword>
<dbReference type="OrthoDB" id="1909574at2759"/>
<feature type="domain" description="Gnk2-homologous" evidence="7">
    <location>
        <begin position="21"/>
        <end position="129"/>
    </location>
</feature>
<evidence type="ECO:0000256" key="2">
    <source>
        <dbReference type="ARBA" id="ARBA00022525"/>
    </source>
</evidence>
<proteinExistence type="inferred from homology"/>
<evidence type="ECO:0000256" key="6">
    <source>
        <dbReference type="SAM" id="Phobius"/>
    </source>
</evidence>
<accession>A0A2P5A6Y2</accession>
<dbReference type="PROSITE" id="PS51473">
    <property type="entry name" value="GNK2"/>
    <property type="match status" value="1"/>
</dbReference>
<dbReference type="Proteomes" id="UP000237105">
    <property type="component" value="Unassembled WGS sequence"/>
</dbReference>
<evidence type="ECO:0000313" key="9">
    <source>
        <dbReference type="Proteomes" id="UP000237105"/>
    </source>
</evidence>
<keyword evidence="4" id="KW-0677">Repeat</keyword>
<evidence type="ECO:0000256" key="5">
    <source>
        <dbReference type="ARBA" id="ARBA00038515"/>
    </source>
</evidence>
<keyword evidence="9" id="KW-1185">Reference proteome</keyword>
<dbReference type="Gene3D" id="3.30.430.20">
    <property type="entry name" value="Gnk2 domain, C-X8-C-X2-C motif"/>
    <property type="match status" value="1"/>
</dbReference>
<dbReference type="FunFam" id="3.30.430.20:FF:000012">
    <property type="entry name" value="Cysteine-rich receptor-like protein kinase 25"/>
    <property type="match status" value="1"/>
</dbReference>
<evidence type="ECO:0000256" key="1">
    <source>
        <dbReference type="ARBA" id="ARBA00004613"/>
    </source>
</evidence>
<reference evidence="9" key="1">
    <citation type="submission" date="2016-06" db="EMBL/GenBank/DDBJ databases">
        <title>Parallel loss of symbiosis genes in relatives of nitrogen-fixing non-legume Parasponia.</title>
        <authorList>
            <person name="Van Velzen R."/>
            <person name="Holmer R."/>
            <person name="Bu F."/>
            <person name="Rutten L."/>
            <person name="Van Zeijl A."/>
            <person name="Liu W."/>
            <person name="Santuari L."/>
            <person name="Cao Q."/>
            <person name="Sharma T."/>
            <person name="Shen D."/>
            <person name="Roswanjaya Y."/>
            <person name="Wardhani T."/>
            <person name="Kalhor M.S."/>
            <person name="Jansen J."/>
            <person name="Van den Hoogen J."/>
            <person name="Gungor B."/>
            <person name="Hartog M."/>
            <person name="Hontelez J."/>
            <person name="Verver J."/>
            <person name="Yang W.-C."/>
            <person name="Schijlen E."/>
            <person name="Repin R."/>
            <person name="Schilthuizen M."/>
            <person name="Schranz E."/>
            <person name="Heidstra R."/>
            <person name="Miyata K."/>
            <person name="Fedorova E."/>
            <person name="Kohlen W."/>
            <person name="Bisseling T."/>
            <person name="Smit S."/>
            <person name="Geurts R."/>
        </authorList>
    </citation>
    <scope>NUCLEOTIDE SEQUENCE [LARGE SCALE GENOMIC DNA]</scope>
    <source>
        <strain evidence="9">cv. WU1-14</strain>
    </source>
</reference>
<dbReference type="STRING" id="3476.A0A2P5A6Y2"/>
<evidence type="ECO:0000256" key="3">
    <source>
        <dbReference type="ARBA" id="ARBA00022729"/>
    </source>
</evidence>
<comment type="subcellular location">
    <subcellularLocation>
        <location evidence="1">Secreted</location>
    </subcellularLocation>
</comment>
<feature type="transmembrane region" description="Helical" evidence="6">
    <location>
        <begin position="157"/>
        <end position="178"/>
    </location>
</feature>
<dbReference type="InterPro" id="IPR002902">
    <property type="entry name" value="GNK2"/>
</dbReference>
<feature type="non-terminal residue" evidence="8">
    <location>
        <position position="1"/>
    </location>
</feature>